<dbReference type="InterPro" id="IPR001669">
    <property type="entry name" value="Arg_repress"/>
</dbReference>
<comment type="subcellular location">
    <subcellularLocation>
        <location evidence="1 7">Cytoplasm</location>
    </subcellularLocation>
</comment>
<dbReference type="InterPro" id="IPR036390">
    <property type="entry name" value="WH_DNA-bd_sf"/>
</dbReference>
<dbReference type="Pfam" id="PF02863">
    <property type="entry name" value="Arg_repressor_C"/>
    <property type="match status" value="1"/>
</dbReference>
<keyword evidence="7" id="KW-0678">Repressor</keyword>
<dbReference type="InterPro" id="IPR020900">
    <property type="entry name" value="Arg_repress_DNA-bd"/>
</dbReference>
<name>A0A9D1IGZ9_9FIRM</name>
<evidence type="ECO:0000256" key="5">
    <source>
        <dbReference type="ARBA" id="ARBA00023125"/>
    </source>
</evidence>
<dbReference type="Gene3D" id="1.10.10.10">
    <property type="entry name" value="Winged helix-like DNA-binding domain superfamily/Winged helix DNA-binding domain"/>
    <property type="match status" value="1"/>
</dbReference>
<comment type="function">
    <text evidence="7">Regulates arginine biosynthesis genes.</text>
</comment>
<protein>
    <recommendedName>
        <fullName evidence="7 8">Arginine repressor</fullName>
    </recommendedName>
</protein>
<reference evidence="11" key="1">
    <citation type="submission" date="2020-10" db="EMBL/GenBank/DDBJ databases">
        <authorList>
            <person name="Gilroy R."/>
        </authorList>
    </citation>
    <scope>NUCLEOTIDE SEQUENCE</scope>
    <source>
        <strain evidence="11">ChiGjej1B1-19959</strain>
    </source>
</reference>
<dbReference type="InterPro" id="IPR020899">
    <property type="entry name" value="Arg_repress_C"/>
</dbReference>
<dbReference type="PANTHER" id="PTHR34471">
    <property type="entry name" value="ARGININE REPRESSOR"/>
    <property type="match status" value="1"/>
</dbReference>
<accession>A0A9D1IGZ9</accession>
<evidence type="ECO:0000313" key="12">
    <source>
        <dbReference type="Proteomes" id="UP000824071"/>
    </source>
</evidence>
<dbReference type="Gene3D" id="3.30.1360.40">
    <property type="match status" value="1"/>
</dbReference>
<dbReference type="HAMAP" id="MF_00173">
    <property type="entry name" value="Arg_repressor"/>
    <property type="match status" value="1"/>
</dbReference>
<dbReference type="SUPFAM" id="SSF55252">
    <property type="entry name" value="C-terminal domain of arginine repressor"/>
    <property type="match status" value="1"/>
</dbReference>
<comment type="pathway">
    <text evidence="7">Amino-acid biosynthesis; L-arginine biosynthesis [regulation].</text>
</comment>
<keyword evidence="3 7" id="KW-0963">Cytoplasm</keyword>
<evidence type="ECO:0000313" key="11">
    <source>
        <dbReference type="EMBL" id="HIU36516.1"/>
    </source>
</evidence>
<evidence type="ECO:0000256" key="1">
    <source>
        <dbReference type="ARBA" id="ARBA00004496"/>
    </source>
</evidence>
<evidence type="ECO:0000256" key="3">
    <source>
        <dbReference type="ARBA" id="ARBA00022490"/>
    </source>
</evidence>
<dbReference type="GO" id="GO:0051259">
    <property type="term" value="P:protein complex oligomerization"/>
    <property type="evidence" value="ECO:0007669"/>
    <property type="project" value="InterPro"/>
</dbReference>
<reference evidence="11" key="2">
    <citation type="journal article" date="2021" name="PeerJ">
        <title>Extensive microbial diversity within the chicken gut microbiome revealed by metagenomics and culture.</title>
        <authorList>
            <person name="Gilroy R."/>
            <person name="Ravi A."/>
            <person name="Getino M."/>
            <person name="Pursley I."/>
            <person name="Horton D.L."/>
            <person name="Alikhan N.F."/>
            <person name="Baker D."/>
            <person name="Gharbi K."/>
            <person name="Hall N."/>
            <person name="Watson M."/>
            <person name="Adriaenssens E.M."/>
            <person name="Foster-Nyarko E."/>
            <person name="Jarju S."/>
            <person name="Secka A."/>
            <person name="Antonio M."/>
            <person name="Oren A."/>
            <person name="Chaudhuri R.R."/>
            <person name="La Ragione R."/>
            <person name="Hildebrand F."/>
            <person name="Pallen M.J."/>
        </authorList>
    </citation>
    <scope>NUCLEOTIDE SEQUENCE</scope>
    <source>
        <strain evidence="11">ChiGjej1B1-19959</strain>
    </source>
</reference>
<evidence type="ECO:0000256" key="8">
    <source>
        <dbReference type="NCBIfam" id="TIGR01529"/>
    </source>
</evidence>
<proteinExistence type="inferred from homology"/>
<dbReference type="PRINTS" id="PR01467">
    <property type="entry name" value="ARGREPRESSOR"/>
</dbReference>
<gene>
    <name evidence="7 11" type="primary">argR</name>
    <name evidence="11" type="ORF">IAC53_07930</name>
</gene>
<dbReference type="EMBL" id="DVMW01000043">
    <property type="protein sequence ID" value="HIU36516.1"/>
    <property type="molecule type" value="Genomic_DNA"/>
</dbReference>
<comment type="caution">
    <text evidence="11">The sequence shown here is derived from an EMBL/GenBank/DDBJ whole genome shotgun (WGS) entry which is preliminary data.</text>
</comment>
<evidence type="ECO:0000256" key="7">
    <source>
        <dbReference type="HAMAP-Rule" id="MF_00173"/>
    </source>
</evidence>
<comment type="similarity">
    <text evidence="2 7">Belongs to the ArgR family.</text>
</comment>
<feature type="domain" description="Arginine repressor DNA-binding" evidence="9">
    <location>
        <begin position="2"/>
        <end position="65"/>
    </location>
</feature>
<dbReference type="PANTHER" id="PTHR34471:SF1">
    <property type="entry name" value="ARGININE REPRESSOR"/>
    <property type="match status" value="1"/>
</dbReference>
<dbReference type="GO" id="GO:0005737">
    <property type="term" value="C:cytoplasm"/>
    <property type="evidence" value="ECO:0007669"/>
    <property type="project" value="UniProtKB-SubCell"/>
</dbReference>
<dbReference type="InterPro" id="IPR036251">
    <property type="entry name" value="Arg_repress_C_sf"/>
</dbReference>
<keyword evidence="5 7" id="KW-0238">DNA-binding</keyword>
<evidence type="ECO:0000259" key="10">
    <source>
        <dbReference type="Pfam" id="PF02863"/>
    </source>
</evidence>
<dbReference type="GO" id="GO:1900079">
    <property type="term" value="P:regulation of arginine biosynthetic process"/>
    <property type="evidence" value="ECO:0007669"/>
    <property type="project" value="UniProtKB-UniRule"/>
</dbReference>
<keyword evidence="6 7" id="KW-0804">Transcription</keyword>
<sequence length="155" mass="16888">MKKKRHALILQLVQNHAVATQDELLQLLRENGFDVTQATVSRDIKELGLIKAPSKDGPAKYALTVSKPEEDFRKFYEIFSHSVLSIDNAGHLCAVKCYAGTGNAAGAAIDAMKLPDVVGTLAGDDTVFVLCRTPEDAERLQARIYAMLNGETDAQ</sequence>
<keyword evidence="7" id="KW-0055">Arginine biosynthesis</keyword>
<dbReference type="SUPFAM" id="SSF46785">
    <property type="entry name" value="Winged helix' DNA-binding domain"/>
    <property type="match status" value="1"/>
</dbReference>
<dbReference type="GO" id="GO:0006526">
    <property type="term" value="P:L-arginine biosynthetic process"/>
    <property type="evidence" value="ECO:0007669"/>
    <property type="project" value="UniProtKB-KW"/>
</dbReference>
<dbReference type="Pfam" id="PF01316">
    <property type="entry name" value="Arg_repressor"/>
    <property type="match status" value="1"/>
</dbReference>
<dbReference type="InterPro" id="IPR036388">
    <property type="entry name" value="WH-like_DNA-bd_sf"/>
</dbReference>
<evidence type="ECO:0000259" key="9">
    <source>
        <dbReference type="Pfam" id="PF01316"/>
    </source>
</evidence>
<dbReference type="GO" id="GO:0003700">
    <property type="term" value="F:DNA-binding transcription factor activity"/>
    <property type="evidence" value="ECO:0007669"/>
    <property type="project" value="UniProtKB-UniRule"/>
</dbReference>
<evidence type="ECO:0000256" key="6">
    <source>
        <dbReference type="ARBA" id="ARBA00023163"/>
    </source>
</evidence>
<organism evidence="11 12">
    <name type="scientific">Candidatus Fimenecus excrementigallinarum</name>
    <dbReference type="NCBI Taxonomy" id="2840816"/>
    <lineage>
        <taxon>Bacteria</taxon>
        <taxon>Bacillati</taxon>
        <taxon>Bacillota</taxon>
        <taxon>Clostridia</taxon>
        <taxon>Candidatus Fimenecus</taxon>
    </lineage>
</organism>
<keyword evidence="7" id="KW-0028">Amino-acid biosynthesis</keyword>
<evidence type="ECO:0000256" key="2">
    <source>
        <dbReference type="ARBA" id="ARBA00008316"/>
    </source>
</evidence>
<dbReference type="Proteomes" id="UP000824071">
    <property type="component" value="Unassembled WGS sequence"/>
</dbReference>
<dbReference type="NCBIfam" id="TIGR01529">
    <property type="entry name" value="argR_whole"/>
    <property type="match status" value="1"/>
</dbReference>
<dbReference type="AlphaFoldDB" id="A0A9D1IGZ9"/>
<dbReference type="GO" id="GO:0003677">
    <property type="term" value="F:DNA binding"/>
    <property type="evidence" value="ECO:0007669"/>
    <property type="project" value="UniProtKB-KW"/>
</dbReference>
<keyword evidence="4 7" id="KW-0805">Transcription regulation</keyword>
<dbReference type="GO" id="GO:0034618">
    <property type="term" value="F:arginine binding"/>
    <property type="evidence" value="ECO:0007669"/>
    <property type="project" value="InterPro"/>
</dbReference>
<feature type="domain" description="Arginine repressor C-terminal" evidence="10">
    <location>
        <begin position="79"/>
        <end position="144"/>
    </location>
</feature>
<evidence type="ECO:0000256" key="4">
    <source>
        <dbReference type="ARBA" id="ARBA00023015"/>
    </source>
</evidence>